<dbReference type="GO" id="GO:0005829">
    <property type="term" value="C:cytosol"/>
    <property type="evidence" value="ECO:0007669"/>
    <property type="project" value="TreeGrafter"/>
</dbReference>
<sequence length="415" mass="46946">MAGKTDIWVYADWKGMSSPRCVGILSAQQAKGRKAFSFTYDKKWISSQEQLLLDPDIAWYGGQQYPNGKENFGVFLDSMPDTWGRTLMKRRAALNANEQGKTAPVLYDIDFLLGVHDLSRMGALRFKREPEGDFLANDTVSPAPPWTSIRELQHGAEMIEANEDTAETRKWLTMLMAPGSSLGGARPKANVLDEDGHPWIAKFPSKNDTINKGAWEYLAYRLAVNAGINMATSKLERVAGSYHTFFTKRFDRDKQERIHFASAMTMTGKNEDLIRDETPSYLDIVEFIQFSGTHVEEDLHQLWRRMVFNILISNTDDHLRNHGFILTNEGWRLSPAFDINPSIDKEGLALNIDMDSNALDLDLAKSVGIYFRLNNKEMGTILSEVYSSISGWQELAKEIGLSRGEQILMKGAFRL</sequence>
<dbReference type="InterPro" id="IPR012893">
    <property type="entry name" value="HipA-like_C"/>
</dbReference>
<keyword evidence="3" id="KW-0418">Kinase</keyword>
<dbReference type="Pfam" id="PF07804">
    <property type="entry name" value="HipA_C"/>
    <property type="match status" value="1"/>
</dbReference>
<dbReference type="Gene3D" id="1.10.1070.20">
    <property type="match status" value="1"/>
</dbReference>
<dbReference type="RefSeq" id="WP_119050193.1">
    <property type="nucleotide sequence ID" value="NZ_CP032157.1"/>
</dbReference>
<evidence type="ECO:0000313" key="5">
    <source>
        <dbReference type="EMBL" id="AXY74306.1"/>
    </source>
</evidence>
<reference evidence="5 6" key="1">
    <citation type="submission" date="2018-09" db="EMBL/GenBank/DDBJ databases">
        <title>Genome sequencing of strain 6GH32-13.</title>
        <authorList>
            <person name="Weon H.-Y."/>
            <person name="Heo J."/>
            <person name="Kwon S.-W."/>
        </authorList>
    </citation>
    <scope>NUCLEOTIDE SEQUENCE [LARGE SCALE GENOMIC DNA]</scope>
    <source>
        <strain evidence="5 6">5GH32-13</strain>
    </source>
</reference>
<organism evidence="5 6">
    <name type="scientific">Paraflavitalea soli</name>
    <dbReference type="NCBI Taxonomy" id="2315862"/>
    <lineage>
        <taxon>Bacteria</taxon>
        <taxon>Pseudomonadati</taxon>
        <taxon>Bacteroidota</taxon>
        <taxon>Chitinophagia</taxon>
        <taxon>Chitinophagales</taxon>
        <taxon>Chitinophagaceae</taxon>
        <taxon>Paraflavitalea</taxon>
    </lineage>
</organism>
<dbReference type="GO" id="GO:0004674">
    <property type="term" value="F:protein serine/threonine kinase activity"/>
    <property type="evidence" value="ECO:0007669"/>
    <property type="project" value="TreeGrafter"/>
</dbReference>
<dbReference type="Proteomes" id="UP000263900">
    <property type="component" value="Chromosome"/>
</dbReference>
<dbReference type="PANTHER" id="PTHR37419">
    <property type="entry name" value="SERINE/THREONINE-PROTEIN KINASE TOXIN HIPA"/>
    <property type="match status" value="1"/>
</dbReference>
<keyword evidence="6" id="KW-1185">Reference proteome</keyword>
<dbReference type="OrthoDB" id="9805913at2"/>
<gene>
    <name evidence="5" type="ORF">D3H65_10105</name>
</gene>
<evidence type="ECO:0000256" key="3">
    <source>
        <dbReference type="ARBA" id="ARBA00022777"/>
    </source>
</evidence>
<comment type="similarity">
    <text evidence="1">Belongs to the HipA Ser/Thr kinase family.</text>
</comment>
<protein>
    <submittedName>
        <fullName evidence="5">Type II toxin-antitoxin system HipA family toxin</fullName>
    </submittedName>
</protein>
<accession>A0A3B7MN08</accession>
<feature type="domain" description="HipA-like C-terminal" evidence="4">
    <location>
        <begin position="180"/>
        <end position="389"/>
    </location>
</feature>
<evidence type="ECO:0000259" key="4">
    <source>
        <dbReference type="Pfam" id="PF07804"/>
    </source>
</evidence>
<dbReference type="AlphaFoldDB" id="A0A3B7MN08"/>
<evidence type="ECO:0000313" key="6">
    <source>
        <dbReference type="Proteomes" id="UP000263900"/>
    </source>
</evidence>
<keyword evidence="2" id="KW-0808">Transferase</keyword>
<dbReference type="KEGG" id="pseg:D3H65_10105"/>
<dbReference type="InterPro" id="IPR052028">
    <property type="entry name" value="HipA_Ser/Thr_kinase"/>
</dbReference>
<dbReference type="PANTHER" id="PTHR37419:SF8">
    <property type="entry name" value="TOXIN YJJJ"/>
    <property type="match status" value="1"/>
</dbReference>
<proteinExistence type="inferred from homology"/>
<dbReference type="EMBL" id="CP032157">
    <property type="protein sequence ID" value="AXY74306.1"/>
    <property type="molecule type" value="Genomic_DNA"/>
</dbReference>
<name>A0A3B7MN08_9BACT</name>
<evidence type="ECO:0000256" key="2">
    <source>
        <dbReference type="ARBA" id="ARBA00022679"/>
    </source>
</evidence>
<evidence type="ECO:0000256" key="1">
    <source>
        <dbReference type="ARBA" id="ARBA00010164"/>
    </source>
</evidence>